<protein>
    <recommendedName>
        <fullName evidence="3">Transposase</fullName>
    </recommendedName>
</protein>
<dbReference type="Proteomes" id="UP000199468">
    <property type="component" value="Unassembled WGS sequence"/>
</dbReference>
<evidence type="ECO:0000313" key="2">
    <source>
        <dbReference type="Proteomes" id="UP000199468"/>
    </source>
</evidence>
<proteinExistence type="predicted"/>
<evidence type="ECO:0000313" key="1">
    <source>
        <dbReference type="EMBL" id="SDH52038.1"/>
    </source>
</evidence>
<name>A0ABY0P7G2_9HYPH</name>
<keyword evidence="2" id="KW-1185">Reference proteome</keyword>
<gene>
    <name evidence="1" type="ORF">SAMN05421844_10955</name>
</gene>
<accession>A0ABY0P7G2</accession>
<organism evidence="1 2">
    <name type="scientific">Bosea robiniae</name>
    <dbReference type="NCBI Taxonomy" id="1036780"/>
    <lineage>
        <taxon>Bacteria</taxon>
        <taxon>Pseudomonadati</taxon>
        <taxon>Pseudomonadota</taxon>
        <taxon>Alphaproteobacteria</taxon>
        <taxon>Hyphomicrobiales</taxon>
        <taxon>Boseaceae</taxon>
        <taxon>Bosea</taxon>
    </lineage>
</organism>
<comment type="caution">
    <text evidence="1">The sequence shown here is derived from an EMBL/GenBank/DDBJ whole genome shotgun (WGS) entry which is preliminary data.</text>
</comment>
<dbReference type="EMBL" id="FNBZ01000009">
    <property type="protein sequence ID" value="SDH52038.1"/>
    <property type="molecule type" value="Genomic_DNA"/>
</dbReference>
<evidence type="ECO:0008006" key="3">
    <source>
        <dbReference type="Google" id="ProtNLM"/>
    </source>
</evidence>
<sequence>MFGLLNLMTKRVNDQIVEYATAQSEIARRIWGNWLDPFHACKPVKIRADQYVLGCAAVRNTKHRR</sequence>
<reference evidence="1 2" key="1">
    <citation type="submission" date="2016-10" db="EMBL/GenBank/DDBJ databases">
        <authorList>
            <person name="Varghese N."/>
            <person name="Submissions S."/>
        </authorList>
    </citation>
    <scope>NUCLEOTIDE SEQUENCE [LARGE SCALE GENOMIC DNA]</scope>
    <source>
        <strain evidence="1 2">DSM 26672</strain>
    </source>
</reference>